<keyword evidence="4" id="KW-1185">Reference proteome</keyword>
<evidence type="ECO:0000259" key="1">
    <source>
        <dbReference type="Pfam" id="PF13175"/>
    </source>
</evidence>
<dbReference type="InterPro" id="IPR034139">
    <property type="entry name" value="TOPRIM_OLD"/>
</dbReference>
<dbReference type="RefSeq" id="WP_057733928.1">
    <property type="nucleotide sequence ID" value="NZ_AZFS01000059.1"/>
</dbReference>
<evidence type="ECO:0000313" key="3">
    <source>
        <dbReference type="EMBL" id="KRL94267.1"/>
    </source>
</evidence>
<feature type="domain" description="Endonuclease GajA/Old nuclease/RecF-like AAA" evidence="1">
    <location>
        <begin position="1"/>
        <end position="348"/>
    </location>
</feature>
<dbReference type="OrthoDB" id="2328944at2"/>
<feature type="domain" description="OLD protein-like TOPRIM" evidence="2">
    <location>
        <begin position="397"/>
        <end position="467"/>
    </location>
</feature>
<dbReference type="CDD" id="cd01026">
    <property type="entry name" value="TOPRIM_OLD"/>
    <property type="match status" value="1"/>
</dbReference>
<dbReference type="InterPro" id="IPR051396">
    <property type="entry name" value="Bact_Antivir_Def_Nuclease"/>
</dbReference>
<dbReference type="PANTHER" id="PTHR43581:SF4">
    <property type="entry name" value="ATP_GTP PHOSPHATASE"/>
    <property type="match status" value="1"/>
</dbReference>
<organism evidence="3 4">
    <name type="scientific">Levilactobacillus hammesii DSM 16381</name>
    <dbReference type="NCBI Taxonomy" id="1423753"/>
    <lineage>
        <taxon>Bacteria</taxon>
        <taxon>Bacillati</taxon>
        <taxon>Bacillota</taxon>
        <taxon>Bacilli</taxon>
        <taxon>Lactobacillales</taxon>
        <taxon>Lactobacillaceae</taxon>
        <taxon>Levilactobacillus</taxon>
    </lineage>
</organism>
<reference evidence="3 4" key="1">
    <citation type="journal article" date="2015" name="Genome Announc.">
        <title>Expanding the biotechnology potential of lactobacilli through comparative genomics of 213 strains and associated genera.</title>
        <authorList>
            <person name="Sun Z."/>
            <person name="Harris H.M."/>
            <person name="McCann A."/>
            <person name="Guo C."/>
            <person name="Argimon S."/>
            <person name="Zhang W."/>
            <person name="Yang X."/>
            <person name="Jeffery I.B."/>
            <person name="Cooney J.C."/>
            <person name="Kagawa T.F."/>
            <person name="Liu W."/>
            <person name="Song Y."/>
            <person name="Salvetti E."/>
            <person name="Wrobel A."/>
            <person name="Rasinkangas P."/>
            <person name="Parkhill J."/>
            <person name="Rea M.C."/>
            <person name="O'Sullivan O."/>
            <person name="Ritari J."/>
            <person name="Douillard F.P."/>
            <person name="Paul Ross R."/>
            <person name="Yang R."/>
            <person name="Briner A.E."/>
            <person name="Felis G.E."/>
            <person name="de Vos W.M."/>
            <person name="Barrangou R."/>
            <person name="Klaenhammer T.R."/>
            <person name="Caufield P.W."/>
            <person name="Cui Y."/>
            <person name="Zhang H."/>
            <person name="O'Toole P.W."/>
        </authorList>
    </citation>
    <scope>NUCLEOTIDE SEQUENCE [LARGE SCALE GENOMIC DNA]</scope>
    <source>
        <strain evidence="3 4">DSM 16381</strain>
    </source>
</reference>
<dbReference type="EMBL" id="AZFS01000059">
    <property type="protein sequence ID" value="KRL94267.1"/>
    <property type="molecule type" value="Genomic_DNA"/>
</dbReference>
<dbReference type="Pfam" id="PF20469">
    <property type="entry name" value="OLD-like_TOPRIM"/>
    <property type="match status" value="1"/>
</dbReference>
<dbReference type="PATRIC" id="fig|1423753.3.peg.429"/>
<evidence type="ECO:0000259" key="2">
    <source>
        <dbReference type="Pfam" id="PF20469"/>
    </source>
</evidence>
<dbReference type="Pfam" id="PF13175">
    <property type="entry name" value="AAA_15"/>
    <property type="match status" value="1"/>
</dbReference>
<dbReference type="GO" id="GO:0005524">
    <property type="term" value="F:ATP binding"/>
    <property type="evidence" value="ECO:0007669"/>
    <property type="project" value="InterPro"/>
</dbReference>
<dbReference type="InterPro" id="IPR041685">
    <property type="entry name" value="AAA_GajA/Old/RecF-like"/>
</dbReference>
<dbReference type="InterPro" id="IPR027417">
    <property type="entry name" value="P-loop_NTPase"/>
</dbReference>
<accession>A0A0R1UW65</accession>
<dbReference type="PANTHER" id="PTHR43581">
    <property type="entry name" value="ATP/GTP PHOSPHATASE"/>
    <property type="match status" value="1"/>
</dbReference>
<dbReference type="Gene3D" id="3.40.50.300">
    <property type="entry name" value="P-loop containing nucleotide triphosphate hydrolases"/>
    <property type="match status" value="1"/>
</dbReference>
<proteinExistence type="predicted"/>
<dbReference type="GO" id="GO:0016887">
    <property type="term" value="F:ATP hydrolysis activity"/>
    <property type="evidence" value="ECO:0007669"/>
    <property type="project" value="InterPro"/>
</dbReference>
<name>A0A0R1UW65_9LACO</name>
<dbReference type="SUPFAM" id="SSF52540">
    <property type="entry name" value="P-loop containing nucleoside triphosphate hydrolases"/>
    <property type="match status" value="1"/>
</dbReference>
<sequence>MYLSELNLYNFRRFSGSYKNKQPGLVVHFHKGLNIIIGENDSGKTAIIDAIRLMLGDVSDDFQRITDDDFHATKSGLDENTFQIEGIFCDLSEREAGIFLDWLSFDKKGNYELRISLSVEKKKNDNDQVYLDHKIVAGESSSSMPLSASARSFLKVTYLKPLRNANDELTPGFRSHLPKMLMAHSTFSKDNQSKSELERIMKSANLEIENFFDGDANVSDQSSHASLNTELSKVLSQLYDQQDQSKSKVSLKLPEATLSQILNQLSLNPDSRNLGLGNMNLLFIATELALLDDHLTHTVYGPNLMLVEELEAHLHVQAQIRLIKYIEKYIESHQSKASMQFILTSHSVSLTASVDQKLLIYLHDGQAYPMGPSYTMLKEEDYRFLNRFLDATKANLFFAKGLIFVEGYAENILLPVLADLIGYSLHENGISIVNVGGRSFDNYVKLFSRKNGSIPINLPISIVRDSDVRPYTYRINQNNIDGIRELLTSNDFNKNRMGNTYSTFNQLQKSLKLKFSNENFSKISQIAYQLLDGDELATSQGKKAEKLENAYHDLNVKQQVFVSPAWTLEYSLLKSPLGDLLLQSIADAKFNLKADAENKKREFIATSQSGDLIQIYSQFEHSDVSKAETAQFLAEKLYNLDEEKRNKLKVAVLGNSYCAYLVDAIKFACGRDEDD</sequence>
<gene>
    <name evidence="3" type="ORF">FD28_GL000412</name>
</gene>
<dbReference type="STRING" id="1423753.FD28_GL000412"/>
<dbReference type="AlphaFoldDB" id="A0A0R1UW65"/>
<comment type="caution">
    <text evidence="3">The sequence shown here is derived from an EMBL/GenBank/DDBJ whole genome shotgun (WGS) entry which is preliminary data.</text>
</comment>
<dbReference type="Proteomes" id="UP000051580">
    <property type="component" value="Unassembled WGS sequence"/>
</dbReference>
<protein>
    <submittedName>
        <fullName evidence="3">Uncharacterized protein</fullName>
    </submittedName>
</protein>
<evidence type="ECO:0000313" key="4">
    <source>
        <dbReference type="Proteomes" id="UP000051580"/>
    </source>
</evidence>